<accession>A0A848GIW5</accession>
<proteinExistence type="predicted"/>
<dbReference type="Pfam" id="PF12973">
    <property type="entry name" value="Cupin_7"/>
    <property type="match status" value="1"/>
</dbReference>
<dbReference type="InterPro" id="IPR025979">
    <property type="entry name" value="ChrR-like_cupin_dom"/>
</dbReference>
<reference evidence="2 3" key="1">
    <citation type="submission" date="2020-04" db="EMBL/GenBank/DDBJ databases">
        <title>Chitinophaga sp. G-6-1-13 sp. nov., isolated from soil.</title>
        <authorList>
            <person name="Dahal R.H."/>
            <person name="Chaudhary D.K."/>
        </authorList>
    </citation>
    <scope>NUCLEOTIDE SEQUENCE [LARGE SCALE GENOMIC DNA]</scope>
    <source>
        <strain evidence="2 3">G-6-1-13</strain>
    </source>
</reference>
<protein>
    <submittedName>
        <fullName evidence="2">Cupin domain-containing protein</fullName>
    </submittedName>
</protein>
<organism evidence="2 3">
    <name type="scientific">Chitinophaga fulva</name>
    <dbReference type="NCBI Taxonomy" id="2728842"/>
    <lineage>
        <taxon>Bacteria</taxon>
        <taxon>Pseudomonadati</taxon>
        <taxon>Bacteroidota</taxon>
        <taxon>Chitinophagia</taxon>
        <taxon>Chitinophagales</taxon>
        <taxon>Chitinophagaceae</taxon>
        <taxon>Chitinophaga</taxon>
    </lineage>
</organism>
<dbReference type="RefSeq" id="WP_169225522.1">
    <property type="nucleotide sequence ID" value="NZ_JABBGC010000001.1"/>
</dbReference>
<evidence type="ECO:0000259" key="1">
    <source>
        <dbReference type="Pfam" id="PF12973"/>
    </source>
</evidence>
<comment type="caution">
    <text evidence="2">The sequence shown here is derived from an EMBL/GenBank/DDBJ whole genome shotgun (WGS) entry which is preliminary data.</text>
</comment>
<dbReference type="AlphaFoldDB" id="A0A848GIW5"/>
<evidence type="ECO:0000313" key="2">
    <source>
        <dbReference type="EMBL" id="NML38535.1"/>
    </source>
</evidence>
<keyword evidence="3" id="KW-1185">Reference proteome</keyword>
<dbReference type="EMBL" id="JABBGC010000001">
    <property type="protein sequence ID" value="NML38535.1"/>
    <property type="molecule type" value="Genomic_DNA"/>
</dbReference>
<dbReference type="Gene3D" id="2.60.120.10">
    <property type="entry name" value="Jelly Rolls"/>
    <property type="match status" value="1"/>
</dbReference>
<dbReference type="InterPro" id="IPR014710">
    <property type="entry name" value="RmlC-like_jellyroll"/>
</dbReference>
<gene>
    <name evidence="2" type="ORF">HHL17_15100</name>
</gene>
<name>A0A848GIW5_9BACT</name>
<dbReference type="InterPro" id="IPR011051">
    <property type="entry name" value="RmlC_Cupin_sf"/>
</dbReference>
<dbReference type="SUPFAM" id="SSF51182">
    <property type="entry name" value="RmlC-like cupins"/>
    <property type="match status" value="1"/>
</dbReference>
<dbReference type="Proteomes" id="UP000583266">
    <property type="component" value="Unassembled WGS sequence"/>
</dbReference>
<sequence length="118" mass="13347">MHTDINHYITRSTQQDWQPLVEKGIHYKGIFVKSLRYDEDSQRSKTILLKFEPGATYPYHNHPAGEEIFVLSGEAVLEHATLSAGDYLYTPPGFKHSVSSPIGCMLLFVIPEEVEILG</sequence>
<evidence type="ECO:0000313" key="3">
    <source>
        <dbReference type="Proteomes" id="UP000583266"/>
    </source>
</evidence>
<feature type="domain" description="ChrR-like cupin" evidence="1">
    <location>
        <begin position="9"/>
        <end position="109"/>
    </location>
</feature>